<feature type="domain" description="Laminin G" evidence="2">
    <location>
        <begin position="47"/>
        <end position="225"/>
    </location>
</feature>
<reference evidence="3 4" key="1">
    <citation type="submission" date="2019-01" db="EMBL/GenBank/DDBJ databases">
        <title>A chromosome-scale genome assembly of the yellow perch, Perca flavescens.</title>
        <authorList>
            <person name="Feron R."/>
            <person name="Morvezen R."/>
            <person name="Bestin A."/>
            <person name="Haffray P."/>
            <person name="Klopp C."/>
            <person name="Zahm M."/>
            <person name="Cabau C."/>
            <person name="Roques C."/>
            <person name="Donnadieu C."/>
            <person name="Bouchez O."/>
            <person name="Christie M."/>
            <person name="Larson W."/>
            <person name="Guiguen Y."/>
        </authorList>
    </citation>
    <scope>NUCLEOTIDE SEQUENCE [LARGE SCALE GENOMIC DNA]</scope>
    <source>
        <strain evidence="3">YP-PL-M2</strain>
        <tissue evidence="3">Blood</tissue>
    </source>
</reference>
<dbReference type="Pfam" id="PF02210">
    <property type="entry name" value="Laminin_G_2"/>
    <property type="match status" value="2"/>
</dbReference>
<keyword evidence="4" id="KW-1185">Reference proteome</keyword>
<protein>
    <recommendedName>
        <fullName evidence="2">Laminin G domain-containing protein</fullName>
    </recommendedName>
</protein>
<evidence type="ECO:0000313" key="4">
    <source>
        <dbReference type="Proteomes" id="UP000295070"/>
    </source>
</evidence>
<evidence type="ECO:0000313" key="3">
    <source>
        <dbReference type="EMBL" id="TDH05452.1"/>
    </source>
</evidence>
<accession>A0A484CPB9</accession>
<sequence>MQTAWFSTNCSSRRSLASSASFLWTGTPAGGSDSGWRPTDVLIASNVVSLDGGSSGLVYRLSPGPRRPSREAVSLKFKTLRNSGTLLHADGEGGLGLSLELERGKLLLLLRQGRTSSSEPWLLASLGSLLDDQHWHHVAVERRSFHLNLTVDKHTERVQMPADFSHWDIQQLSVGAVQSSQKPEVFKRNFHGCLENLLFNNLNLIDLTKHNDHHVTVVGNVTFSCAESLSVAVTFPGPQSFLQLPMAATAAASSSGGVSVGFQFRTWNKAGLLLTFELLQEGGVVWLYLSEARLWLQIHKAGRALLELTRGSALNDGQWHAVELNSRRGHVTIAVDEEGGGVAHASHSVTAGNRLFFGGCPAEEDSQECKNPFNIFQGCMRLLSVDNQPVDLMKVQQRLLGNYSHLQIDMCGIIDRSEPPKNPSHWSPMESCYPLCHF</sequence>
<dbReference type="PROSITE" id="PS50025">
    <property type="entry name" value="LAM_G_DOMAIN"/>
    <property type="match status" value="2"/>
</dbReference>
<evidence type="ECO:0000259" key="2">
    <source>
        <dbReference type="PROSITE" id="PS50025"/>
    </source>
</evidence>
<comment type="caution">
    <text evidence="3">The sequence shown here is derived from an EMBL/GenBank/DDBJ whole genome shotgun (WGS) entry which is preliminary data.</text>
</comment>
<gene>
    <name evidence="3" type="ORF">EPR50_G00122470</name>
</gene>
<dbReference type="SMART" id="SM00282">
    <property type="entry name" value="LamG"/>
    <property type="match status" value="2"/>
</dbReference>
<comment type="caution">
    <text evidence="1">Lacks conserved residue(s) required for the propagation of feature annotation.</text>
</comment>
<dbReference type="PANTHER" id="PTHR15036:SF40">
    <property type="entry name" value="CONTACTIN-ASSOCIATED PROTEIN-LIKE 4"/>
    <property type="match status" value="1"/>
</dbReference>
<dbReference type="Proteomes" id="UP000295070">
    <property type="component" value="Chromosome 12"/>
</dbReference>
<dbReference type="AlphaFoldDB" id="A0A484CPB9"/>
<dbReference type="InterPro" id="IPR001791">
    <property type="entry name" value="Laminin_G"/>
</dbReference>
<evidence type="ECO:0000256" key="1">
    <source>
        <dbReference type="PROSITE-ProRule" id="PRU00122"/>
    </source>
</evidence>
<dbReference type="STRING" id="8167.A0A484CPB9"/>
<dbReference type="CDD" id="cd00110">
    <property type="entry name" value="LamG"/>
    <property type="match status" value="2"/>
</dbReference>
<dbReference type="InterPro" id="IPR050372">
    <property type="entry name" value="Neurexin-related_CASP"/>
</dbReference>
<name>A0A484CPB9_PERFV</name>
<dbReference type="Gene3D" id="2.60.120.200">
    <property type="match status" value="2"/>
</dbReference>
<dbReference type="InterPro" id="IPR013320">
    <property type="entry name" value="ConA-like_dom_sf"/>
</dbReference>
<proteinExistence type="predicted"/>
<dbReference type="EMBL" id="SCKG01000012">
    <property type="protein sequence ID" value="TDH05452.1"/>
    <property type="molecule type" value="Genomic_DNA"/>
</dbReference>
<feature type="domain" description="Laminin G" evidence="2">
    <location>
        <begin position="231"/>
        <end position="411"/>
    </location>
</feature>
<dbReference type="SUPFAM" id="SSF49899">
    <property type="entry name" value="Concanavalin A-like lectins/glucanases"/>
    <property type="match status" value="2"/>
</dbReference>
<dbReference type="PANTHER" id="PTHR15036">
    <property type="entry name" value="PIKACHURIN-LIKE PROTEIN"/>
    <property type="match status" value="1"/>
</dbReference>
<organism evidence="3 4">
    <name type="scientific">Perca flavescens</name>
    <name type="common">American yellow perch</name>
    <name type="synonym">Morone flavescens</name>
    <dbReference type="NCBI Taxonomy" id="8167"/>
    <lineage>
        <taxon>Eukaryota</taxon>
        <taxon>Metazoa</taxon>
        <taxon>Chordata</taxon>
        <taxon>Craniata</taxon>
        <taxon>Vertebrata</taxon>
        <taxon>Euteleostomi</taxon>
        <taxon>Actinopterygii</taxon>
        <taxon>Neopterygii</taxon>
        <taxon>Teleostei</taxon>
        <taxon>Neoteleostei</taxon>
        <taxon>Acanthomorphata</taxon>
        <taxon>Eupercaria</taxon>
        <taxon>Perciformes</taxon>
        <taxon>Percoidei</taxon>
        <taxon>Percidae</taxon>
        <taxon>Percinae</taxon>
        <taxon>Perca</taxon>
    </lineage>
</organism>